<evidence type="ECO:0008006" key="3">
    <source>
        <dbReference type="Google" id="ProtNLM"/>
    </source>
</evidence>
<sequence length="254" mass="28027">MAKAANPTSDIRGVSLVDGSGATYAWVKFGATITMAEGRTQNYVAQVVNSSVNAPVRIPSVYLTFEWDDWGFIAMEFVDGITPEYNERDIAAIAAAVQFLVDIKGPDLVPGPIGGGPIRHPFFLDRESAVSYSSVDWLQQHINNILRLAYGTNAGCVDLSTEVETYGLRLCPADLNRDNFKKDRTNRIVALDFGATCFLPVSFFKHVLNDTTDHLTILLRSRIELPESPHFNMLSKASFALVPRLPHKPKPSID</sequence>
<dbReference type="InterPro" id="IPR011009">
    <property type="entry name" value="Kinase-like_dom_sf"/>
</dbReference>
<evidence type="ECO:0000313" key="2">
    <source>
        <dbReference type="Proteomes" id="UP000467700"/>
    </source>
</evidence>
<dbReference type="Proteomes" id="UP000467700">
    <property type="component" value="Unassembled WGS sequence"/>
</dbReference>
<name>A0A8S0W0U9_CYCAE</name>
<proteinExistence type="predicted"/>
<dbReference type="OrthoDB" id="3250044at2759"/>
<keyword evidence="2" id="KW-1185">Reference proteome</keyword>
<dbReference type="AlphaFoldDB" id="A0A8S0W0U9"/>
<protein>
    <recommendedName>
        <fullName evidence="3">Aminoglycoside phosphotransferase domain-containing protein</fullName>
    </recommendedName>
</protein>
<evidence type="ECO:0000313" key="1">
    <source>
        <dbReference type="EMBL" id="CAA7265745.1"/>
    </source>
</evidence>
<dbReference type="EMBL" id="CACVBS010000050">
    <property type="protein sequence ID" value="CAA7265745.1"/>
    <property type="molecule type" value="Genomic_DNA"/>
</dbReference>
<accession>A0A8S0W0U9</accession>
<dbReference type="SUPFAM" id="SSF56112">
    <property type="entry name" value="Protein kinase-like (PK-like)"/>
    <property type="match status" value="1"/>
</dbReference>
<comment type="caution">
    <text evidence="1">The sequence shown here is derived from an EMBL/GenBank/DDBJ whole genome shotgun (WGS) entry which is preliminary data.</text>
</comment>
<organism evidence="1 2">
    <name type="scientific">Cyclocybe aegerita</name>
    <name type="common">Black poplar mushroom</name>
    <name type="synonym">Agrocybe aegerita</name>
    <dbReference type="NCBI Taxonomy" id="1973307"/>
    <lineage>
        <taxon>Eukaryota</taxon>
        <taxon>Fungi</taxon>
        <taxon>Dikarya</taxon>
        <taxon>Basidiomycota</taxon>
        <taxon>Agaricomycotina</taxon>
        <taxon>Agaricomycetes</taxon>
        <taxon>Agaricomycetidae</taxon>
        <taxon>Agaricales</taxon>
        <taxon>Agaricineae</taxon>
        <taxon>Bolbitiaceae</taxon>
        <taxon>Cyclocybe</taxon>
    </lineage>
</organism>
<gene>
    <name evidence="1" type="ORF">AAE3_LOCUS7860</name>
</gene>
<reference evidence="1 2" key="1">
    <citation type="submission" date="2020-01" db="EMBL/GenBank/DDBJ databases">
        <authorList>
            <person name="Gupta K D."/>
        </authorList>
    </citation>
    <scope>NUCLEOTIDE SEQUENCE [LARGE SCALE GENOMIC DNA]</scope>
</reference>